<accession>A0A418V8Q8</accession>
<feature type="region of interest" description="Disordered" evidence="1">
    <location>
        <begin position="333"/>
        <end position="357"/>
    </location>
</feature>
<comment type="caution">
    <text evidence="3">The sequence shown here is derived from an EMBL/GenBank/DDBJ whole genome shotgun (WGS) entry which is preliminary data.</text>
</comment>
<dbReference type="Proteomes" id="UP000286287">
    <property type="component" value="Unassembled WGS sequence"/>
</dbReference>
<evidence type="ECO:0000313" key="4">
    <source>
        <dbReference type="Proteomes" id="UP000286287"/>
    </source>
</evidence>
<proteinExistence type="predicted"/>
<dbReference type="EMBL" id="QYUJ01000014">
    <property type="protein sequence ID" value="RJF72495.1"/>
    <property type="molecule type" value="Genomic_DNA"/>
</dbReference>
<dbReference type="Pfam" id="PF06097">
    <property type="entry name" value="DUF945"/>
    <property type="match status" value="1"/>
</dbReference>
<evidence type="ECO:0000313" key="3">
    <source>
        <dbReference type="EMBL" id="RJF72495.1"/>
    </source>
</evidence>
<name>A0A418V8Q8_9DEIO</name>
<evidence type="ECO:0000256" key="1">
    <source>
        <dbReference type="SAM" id="MobiDB-lite"/>
    </source>
</evidence>
<evidence type="ECO:0000256" key="2">
    <source>
        <dbReference type="SAM" id="Phobius"/>
    </source>
</evidence>
<gene>
    <name evidence="3" type="ORF">D3875_13990</name>
</gene>
<feature type="transmembrane region" description="Helical" evidence="2">
    <location>
        <begin position="38"/>
        <end position="59"/>
    </location>
</feature>
<keyword evidence="2" id="KW-0812">Transmembrane</keyword>
<reference evidence="3 4" key="1">
    <citation type="submission" date="2018-09" db="EMBL/GenBank/DDBJ databases">
        <authorList>
            <person name="Zhu H."/>
        </authorList>
    </citation>
    <scope>NUCLEOTIDE SEQUENCE [LARGE SCALE GENOMIC DNA]</scope>
    <source>
        <strain evidence="3 4">K2S05-167</strain>
    </source>
</reference>
<keyword evidence="2" id="KW-0472">Membrane</keyword>
<protein>
    <submittedName>
        <fullName evidence="3">DUF945 domain-containing protein</fullName>
    </submittedName>
</protein>
<dbReference type="InterPro" id="IPR010352">
    <property type="entry name" value="DUF945"/>
</dbReference>
<dbReference type="AlphaFoldDB" id="A0A418V8Q8"/>
<organism evidence="3 4">
    <name type="scientific">Deinococcus cavernae</name>
    <dbReference type="NCBI Taxonomy" id="2320857"/>
    <lineage>
        <taxon>Bacteria</taxon>
        <taxon>Thermotogati</taxon>
        <taxon>Deinococcota</taxon>
        <taxon>Deinococci</taxon>
        <taxon>Deinococcales</taxon>
        <taxon>Deinococcaceae</taxon>
        <taxon>Deinococcus</taxon>
    </lineage>
</organism>
<feature type="region of interest" description="Disordered" evidence="1">
    <location>
        <begin position="1"/>
        <end position="35"/>
    </location>
</feature>
<feature type="compositionally biased region" description="Polar residues" evidence="1">
    <location>
        <begin position="333"/>
        <end position="354"/>
    </location>
</feature>
<keyword evidence="2" id="KW-1133">Transmembrane helix</keyword>
<sequence>MVRAENSGPSGPVSPLQEEKVMSRPNTVRPAQKRRSPLPAVLLSAVVTAGAVAGATAVFSGRTQQTTEEFAQKLTSSLNASGVVTAQQTGYQKGFASSTQTMTVNIAPEDAGKPVQLLVTNHIKHGPFPGMRGVGQAIVDTDIRFADAQTQAQFERAFAGKKPTIRTLIGLGGDTSTQIEVPGGRVTEDGSTMTWQALQGDVTVSGQTTTTNLTWPGLKITGADGQGELGAVTLKGRTHRQNEQDQLGTGTSTFKIASMKFTSAGQTVRLNNMEVSGDSRLSDPEHYDGVVKYTIGELAFADKNLKNVQLHLGVRHLAREPLNRLLGLVNDMQRASTQASRTQASRTQASSTPDLTPAQEKQLGQDMLALLKDSPRLTLDRLSLTQPGGEILLTGQASAPRMATMTVQQLELLTDQPAVLATMADIHLEAGASEQALTELLGLFGGRLADLGGTLQPMIEQGYVVKQGDQLRAVLDFKDGTPTLNGKALGD</sequence>
<keyword evidence="4" id="KW-1185">Reference proteome</keyword>